<reference evidence="1 2" key="1">
    <citation type="submission" date="2021-07" db="EMBL/GenBank/DDBJ databases">
        <title>Characterization of Violacein-producing bacteria and related species.</title>
        <authorList>
            <person name="Wilson H.S."/>
            <person name="De Leon M.E."/>
        </authorList>
    </citation>
    <scope>NUCLEOTIDE SEQUENCE [LARGE SCALE GENOMIC DNA]</scope>
    <source>
        <strain evidence="1 2">HSC-2F05</strain>
    </source>
</reference>
<organism evidence="1 2">
    <name type="scientific">Massilia hydrophila</name>
    <dbReference type="NCBI Taxonomy" id="3044279"/>
    <lineage>
        <taxon>Bacteria</taxon>
        <taxon>Pseudomonadati</taxon>
        <taxon>Pseudomonadota</taxon>
        <taxon>Betaproteobacteria</taxon>
        <taxon>Burkholderiales</taxon>
        <taxon>Oxalobacteraceae</taxon>
        <taxon>Telluria group</taxon>
        <taxon>Massilia</taxon>
    </lineage>
</organism>
<proteinExistence type="predicted"/>
<gene>
    <name evidence="1" type="ORF">LE190_02865</name>
</gene>
<name>A0ABS7Y5C7_9BURK</name>
<sequence length="75" mass="8050">MASSNFLLCYASVTTALFEHIEDDMLDQSPALLDDDFLDDGAAPPPVTGARARTLLEFRCHPCPGTRSDPGGPNK</sequence>
<keyword evidence="2" id="KW-1185">Reference proteome</keyword>
<evidence type="ECO:0000313" key="2">
    <source>
        <dbReference type="Proteomes" id="UP001198602"/>
    </source>
</evidence>
<comment type="caution">
    <text evidence="1">The sequence shown here is derived from an EMBL/GenBank/DDBJ whole genome shotgun (WGS) entry which is preliminary data.</text>
</comment>
<evidence type="ECO:0000313" key="1">
    <source>
        <dbReference type="EMBL" id="MCA1854873.1"/>
    </source>
</evidence>
<accession>A0ABS7Y5C7</accession>
<dbReference type="EMBL" id="JAHYBX010000001">
    <property type="protein sequence ID" value="MCA1854873.1"/>
    <property type="molecule type" value="Genomic_DNA"/>
</dbReference>
<dbReference type="Proteomes" id="UP001198602">
    <property type="component" value="Unassembled WGS sequence"/>
</dbReference>
<protein>
    <submittedName>
        <fullName evidence="1">Uncharacterized protein</fullName>
    </submittedName>
</protein>
<dbReference type="RefSeq" id="WP_225237292.1">
    <property type="nucleotide sequence ID" value="NZ_JAHYBX010000001.1"/>
</dbReference>